<accession>A0A8J3QSV4</accession>
<evidence type="ECO:0000313" key="8">
    <source>
        <dbReference type="Proteomes" id="UP000642748"/>
    </source>
</evidence>
<dbReference type="PANTHER" id="PTHR30055:SF234">
    <property type="entry name" value="HTH-TYPE TRANSCRIPTIONAL REGULATOR BETI"/>
    <property type="match status" value="1"/>
</dbReference>
<dbReference type="InterPro" id="IPR001647">
    <property type="entry name" value="HTH_TetR"/>
</dbReference>
<keyword evidence="3" id="KW-0804">Transcription</keyword>
<dbReference type="EMBL" id="BONZ01000031">
    <property type="protein sequence ID" value="GIH15125.1"/>
    <property type="molecule type" value="Genomic_DNA"/>
</dbReference>
<evidence type="ECO:0000313" key="7">
    <source>
        <dbReference type="EMBL" id="GIH15125.1"/>
    </source>
</evidence>
<evidence type="ECO:0000256" key="5">
    <source>
        <dbReference type="SAM" id="MobiDB-lite"/>
    </source>
</evidence>
<dbReference type="InterPro" id="IPR009057">
    <property type="entry name" value="Homeodomain-like_sf"/>
</dbReference>
<gene>
    <name evidence="7" type="ORF">Raf01_32970</name>
</gene>
<evidence type="ECO:0000256" key="3">
    <source>
        <dbReference type="ARBA" id="ARBA00023163"/>
    </source>
</evidence>
<keyword evidence="2 4" id="KW-0238">DNA-binding</keyword>
<dbReference type="GO" id="GO:0003700">
    <property type="term" value="F:DNA-binding transcription factor activity"/>
    <property type="evidence" value="ECO:0007669"/>
    <property type="project" value="TreeGrafter"/>
</dbReference>
<keyword evidence="8" id="KW-1185">Reference proteome</keyword>
<comment type="caution">
    <text evidence="7">The sequence shown here is derived from an EMBL/GenBank/DDBJ whole genome shotgun (WGS) entry which is preliminary data.</text>
</comment>
<dbReference type="SUPFAM" id="SSF46689">
    <property type="entry name" value="Homeodomain-like"/>
    <property type="match status" value="1"/>
</dbReference>
<feature type="compositionally biased region" description="Low complexity" evidence="5">
    <location>
        <begin position="50"/>
        <end position="79"/>
    </location>
</feature>
<evidence type="ECO:0000256" key="1">
    <source>
        <dbReference type="ARBA" id="ARBA00023015"/>
    </source>
</evidence>
<feature type="DNA-binding region" description="H-T-H motif" evidence="4">
    <location>
        <begin position="110"/>
        <end position="129"/>
    </location>
</feature>
<organism evidence="7 8">
    <name type="scientific">Rugosimonospora africana</name>
    <dbReference type="NCBI Taxonomy" id="556532"/>
    <lineage>
        <taxon>Bacteria</taxon>
        <taxon>Bacillati</taxon>
        <taxon>Actinomycetota</taxon>
        <taxon>Actinomycetes</taxon>
        <taxon>Micromonosporales</taxon>
        <taxon>Micromonosporaceae</taxon>
        <taxon>Rugosimonospora</taxon>
    </lineage>
</organism>
<keyword evidence="1" id="KW-0805">Transcription regulation</keyword>
<dbReference type="InterPro" id="IPR036271">
    <property type="entry name" value="Tet_transcr_reg_TetR-rel_C_sf"/>
</dbReference>
<reference evidence="7" key="1">
    <citation type="submission" date="2021-01" db="EMBL/GenBank/DDBJ databases">
        <title>Whole genome shotgun sequence of Rugosimonospora africana NBRC 104875.</title>
        <authorList>
            <person name="Komaki H."/>
            <person name="Tamura T."/>
        </authorList>
    </citation>
    <scope>NUCLEOTIDE SEQUENCE</scope>
    <source>
        <strain evidence="7">NBRC 104875</strain>
    </source>
</reference>
<proteinExistence type="predicted"/>
<name>A0A8J3QSV4_9ACTN</name>
<feature type="domain" description="HTH tetR-type" evidence="6">
    <location>
        <begin position="88"/>
        <end position="147"/>
    </location>
</feature>
<dbReference type="Pfam" id="PF00440">
    <property type="entry name" value="TetR_N"/>
    <property type="match status" value="1"/>
</dbReference>
<evidence type="ECO:0000256" key="2">
    <source>
        <dbReference type="ARBA" id="ARBA00023125"/>
    </source>
</evidence>
<dbReference type="Pfam" id="PF21597">
    <property type="entry name" value="TetR_C_43"/>
    <property type="match status" value="1"/>
</dbReference>
<dbReference type="InterPro" id="IPR049445">
    <property type="entry name" value="TetR_SbtR-like_C"/>
</dbReference>
<dbReference type="PROSITE" id="PS50977">
    <property type="entry name" value="HTH_TETR_2"/>
    <property type="match status" value="1"/>
</dbReference>
<dbReference type="PRINTS" id="PR00455">
    <property type="entry name" value="HTHTETR"/>
</dbReference>
<protein>
    <recommendedName>
        <fullName evidence="6">HTH tetR-type domain-containing protein</fullName>
    </recommendedName>
</protein>
<dbReference type="GO" id="GO:0000976">
    <property type="term" value="F:transcription cis-regulatory region binding"/>
    <property type="evidence" value="ECO:0007669"/>
    <property type="project" value="TreeGrafter"/>
</dbReference>
<sequence length="293" mass="31428">MGVLPVDRMMLGLTTHNDTRESEKFLRLGTGVYARQVTARRAPADRATADRATAGQATADRATAGRVSAGQAATGQATAEPPLRADAQRNRERILTAARELFREQGTAVALDDIARRAGVGAGTLYRRFPDRDALVRQVIIDGFEICLAAVETAHQELADPAGALDRLFRRVIEQRERLVLPLIGGPVVHDPRVQQLQHAIRDAVEDILTAGRAANAVRDDVTAEDLITAAAMACRPMPHLPGEVSAALAARHVAIYLHGLRPEGALPLPASAPTAKEVGRHVAMEGRNPKES</sequence>
<dbReference type="Proteomes" id="UP000642748">
    <property type="component" value="Unassembled WGS sequence"/>
</dbReference>
<evidence type="ECO:0000259" key="6">
    <source>
        <dbReference type="PROSITE" id="PS50977"/>
    </source>
</evidence>
<feature type="region of interest" description="Disordered" evidence="5">
    <location>
        <begin position="38"/>
        <end position="85"/>
    </location>
</feature>
<evidence type="ECO:0000256" key="4">
    <source>
        <dbReference type="PROSITE-ProRule" id="PRU00335"/>
    </source>
</evidence>
<dbReference type="Gene3D" id="1.10.357.10">
    <property type="entry name" value="Tetracycline Repressor, domain 2"/>
    <property type="match status" value="1"/>
</dbReference>
<dbReference type="PANTHER" id="PTHR30055">
    <property type="entry name" value="HTH-TYPE TRANSCRIPTIONAL REGULATOR RUTR"/>
    <property type="match status" value="1"/>
</dbReference>
<dbReference type="AlphaFoldDB" id="A0A8J3QSV4"/>
<dbReference type="SUPFAM" id="SSF48498">
    <property type="entry name" value="Tetracyclin repressor-like, C-terminal domain"/>
    <property type="match status" value="1"/>
</dbReference>
<dbReference type="InterPro" id="IPR050109">
    <property type="entry name" value="HTH-type_TetR-like_transc_reg"/>
</dbReference>